<dbReference type="InterPro" id="IPR050090">
    <property type="entry name" value="Tyrosine_recombinase_XerCD"/>
</dbReference>
<evidence type="ECO:0000313" key="4">
    <source>
        <dbReference type="Proteomes" id="UP000326951"/>
    </source>
</evidence>
<dbReference type="InterPro" id="IPR013762">
    <property type="entry name" value="Integrase-like_cat_sf"/>
</dbReference>
<dbReference type="InterPro" id="IPR002104">
    <property type="entry name" value="Integrase_catalytic"/>
</dbReference>
<dbReference type="PANTHER" id="PTHR30349">
    <property type="entry name" value="PHAGE INTEGRASE-RELATED"/>
    <property type="match status" value="1"/>
</dbReference>
<evidence type="ECO:0000259" key="2">
    <source>
        <dbReference type="PROSITE" id="PS51898"/>
    </source>
</evidence>
<dbReference type="GO" id="GO:0006310">
    <property type="term" value="P:DNA recombination"/>
    <property type="evidence" value="ECO:0007669"/>
    <property type="project" value="UniProtKB-KW"/>
</dbReference>
<dbReference type="SUPFAM" id="SSF56349">
    <property type="entry name" value="DNA breaking-rejoining enzymes"/>
    <property type="match status" value="1"/>
</dbReference>
<feature type="domain" description="Tyr recombinase" evidence="2">
    <location>
        <begin position="11"/>
        <end position="182"/>
    </location>
</feature>
<dbReference type="Gene3D" id="1.10.443.10">
    <property type="entry name" value="Intergrase catalytic core"/>
    <property type="match status" value="1"/>
</dbReference>
<evidence type="ECO:0000256" key="1">
    <source>
        <dbReference type="ARBA" id="ARBA00023172"/>
    </source>
</evidence>
<dbReference type="Proteomes" id="UP000326951">
    <property type="component" value="Chromosome"/>
</dbReference>
<dbReference type="Pfam" id="PF00589">
    <property type="entry name" value="Phage_integrase"/>
    <property type="match status" value="1"/>
</dbReference>
<name>A0A5K7WZW3_9BACL</name>
<dbReference type="GO" id="GO:0015074">
    <property type="term" value="P:DNA integration"/>
    <property type="evidence" value="ECO:0007669"/>
    <property type="project" value="InterPro"/>
</dbReference>
<dbReference type="PANTHER" id="PTHR30349:SF82">
    <property type="entry name" value="INTEGRASE_RECOMBINASE YOEC-RELATED"/>
    <property type="match status" value="1"/>
</dbReference>
<reference evidence="3 4" key="1">
    <citation type="submission" date="2019-09" db="EMBL/GenBank/DDBJ databases">
        <title>Complete genome sequence of Sporolactobacillus terrae 70-3.</title>
        <authorList>
            <person name="Tanaka N."/>
            <person name="Shiwa Y."/>
            <person name="Fujita N."/>
            <person name="Tanasupawat S."/>
        </authorList>
    </citation>
    <scope>NUCLEOTIDE SEQUENCE [LARGE SCALE GENOMIC DNA]</scope>
    <source>
        <strain evidence="3 4">70-3</strain>
    </source>
</reference>
<keyword evidence="1" id="KW-0233">DNA recombination</keyword>
<dbReference type="GO" id="GO:0003677">
    <property type="term" value="F:DNA binding"/>
    <property type="evidence" value="ECO:0007669"/>
    <property type="project" value="InterPro"/>
</dbReference>
<gene>
    <name evidence="3" type="primary">yoeC</name>
    <name evidence="3" type="ORF">St703_08830</name>
</gene>
<accession>A0A5K7WZW3</accession>
<proteinExistence type="predicted"/>
<evidence type="ECO:0000313" key="3">
    <source>
        <dbReference type="EMBL" id="BBN98178.1"/>
    </source>
</evidence>
<protein>
    <submittedName>
        <fullName evidence="3">Putative integrase/recombinase YoeC</fullName>
    </submittedName>
</protein>
<dbReference type="AlphaFoldDB" id="A0A5K7WZW3"/>
<dbReference type="EMBL" id="AP021853">
    <property type="protein sequence ID" value="BBN98178.1"/>
    <property type="molecule type" value="Genomic_DNA"/>
</dbReference>
<dbReference type="InterPro" id="IPR011010">
    <property type="entry name" value="DNA_brk_join_enz"/>
</dbReference>
<dbReference type="PROSITE" id="PS51898">
    <property type="entry name" value="TYR_RECOMBINASE"/>
    <property type="match status" value="1"/>
</dbReference>
<sequence length="186" mass="21862">MQVLVVKAFMASVPIKSQREINGIFEALASKRKGEIYTLYFEFALSTALRVSDILSLRKKNINNGYVHVRTMKTGLERVIVLNESCRNSMESYLENKKEEDLIFPFKRQWVHKLLKWAADYSGLNSKHISCHTTRKTAAWRFYIDSNHDIMKTMYLLGHRSPKETRFYLGINDEEVNHQLINTTWR</sequence>
<organism evidence="3 4">
    <name type="scientific">Sporolactobacillus terrae</name>
    <dbReference type="NCBI Taxonomy" id="269673"/>
    <lineage>
        <taxon>Bacteria</taxon>
        <taxon>Bacillati</taxon>
        <taxon>Bacillota</taxon>
        <taxon>Bacilli</taxon>
        <taxon>Bacillales</taxon>
        <taxon>Sporolactobacillaceae</taxon>
        <taxon>Sporolactobacillus</taxon>
    </lineage>
</organism>